<organism evidence="1 2">
    <name type="scientific">Channa argus</name>
    <name type="common">Northern snakehead</name>
    <name type="synonym">Ophicephalus argus</name>
    <dbReference type="NCBI Taxonomy" id="215402"/>
    <lineage>
        <taxon>Eukaryota</taxon>
        <taxon>Metazoa</taxon>
        <taxon>Chordata</taxon>
        <taxon>Craniata</taxon>
        <taxon>Vertebrata</taxon>
        <taxon>Euteleostomi</taxon>
        <taxon>Actinopterygii</taxon>
        <taxon>Neopterygii</taxon>
        <taxon>Teleostei</taxon>
        <taxon>Neoteleostei</taxon>
        <taxon>Acanthomorphata</taxon>
        <taxon>Anabantaria</taxon>
        <taxon>Anabantiformes</taxon>
        <taxon>Channoidei</taxon>
        <taxon>Channidae</taxon>
        <taxon>Channa</taxon>
    </lineage>
</organism>
<dbReference type="AlphaFoldDB" id="A0A6G1Q345"/>
<protein>
    <submittedName>
        <fullName evidence="1">Uncharacterized protein</fullName>
    </submittedName>
</protein>
<keyword evidence="2" id="KW-1185">Reference proteome</keyword>
<reference evidence="2" key="2">
    <citation type="submission" date="2019-02" db="EMBL/GenBank/DDBJ databases">
        <title>Opniocepnalus argus Var Kimnra genome.</title>
        <authorList>
            <person name="Zhou C."/>
            <person name="Xiao S."/>
        </authorList>
    </citation>
    <scope>NUCLEOTIDE SEQUENCE [LARGE SCALE GENOMIC DNA]</scope>
</reference>
<dbReference type="EMBL" id="CM015723">
    <property type="protein sequence ID" value="KAF3696932.1"/>
    <property type="molecule type" value="Genomic_DNA"/>
</dbReference>
<accession>A0A6G1Q345</accession>
<evidence type="ECO:0000313" key="1">
    <source>
        <dbReference type="EMBL" id="KAF3696932.1"/>
    </source>
</evidence>
<reference evidence="1 2" key="1">
    <citation type="submission" date="2019-02" db="EMBL/GenBank/DDBJ databases">
        <title>Opniocepnalus argus genome.</title>
        <authorList>
            <person name="Zhou C."/>
            <person name="Xiao S."/>
        </authorList>
    </citation>
    <scope>NUCLEOTIDE SEQUENCE [LARGE SCALE GENOMIC DNA]</scope>
    <source>
        <strain evidence="1">OARG1902GOOAL</strain>
        <tissue evidence="1">Muscle</tissue>
    </source>
</reference>
<evidence type="ECO:0000313" key="2">
    <source>
        <dbReference type="Proteomes" id="UP000503349"/>
    </source>
</evidence>
<proteinExistence type="predicted"/>
<sequence>MCICISLHCSYILEHLCEFMWLESFVVSPCVTKNTTEVTLSVKRKKNPLGETNRTPHQDMIKGKHSLCCSLRYRHKKHTDKHAGPLNIYSQCAYTAYDELPL</sequence>
<dbReference type="Proteomes" id="UP000503349">
    <property type="component" value="Chromosome 12"/>
</dbReference>
<name>A0A6G1Q345_CHAAH</name>
<gene>
    <name evidence="1" type="ORF">EXN66_Car012611</name>
</gene>